<reference evidence="1" key="1">
    <citation type="submission" date="2021-06" db="EMBL/GenBank/DDBJ databases">
        <authorList>
            <person name="Kallberg Y."/>
            <person name="Tangrot J."/>
            <person name="Rosling A."/>
        </authorList>
    </citation>
    <scope>NUCLEOTIDE SEQUENCE</scope>
    <source>
        <strain evidence="1">MA453B</strain>
    </source>
</reference>
<feature type="non-terminal residue" evidence="1">
    <location>
        <position position="1"/>
    </location>
</feature>
<feature type="non-terminal residue" evidence="1">
    <location>
        <position position="73"/>
    </location>
</feature>
<dbReference type="EMBL" id="CAJVPY010062051">
    <property type="protein sequence ID" value="CAG8822389.1"/>
    <property type="molecule type" value="Genomic_DNA"/>
</dbReference>
<name>A0A9N9KDJ2_9GLOM</name>
<evidence type="ECO:0000313" key="2">
    <source>
        <dbReference type="Proteomes" id="UP000789405"/>
    </source>
</evidence>
<evidence type="ECO:0000313" key="1">
    <source>
        <dbReference type="EMBL" id="CAG8822389.1"/>
    </source>
</evidence>
<sequence length="73" mass="8338">SRVVWYGFQGDMKEIAISAVNAAQGTVCDILLFKKIAEPFKISILHTMFQNASDMLIEDLFDWINNEKVDKDN</sequence>
<dbReference type="AlphaFoldDB" id="A0A9N9KDJ2"/>
<dbReference type="Proteomes" id="UP000789405">
    <property type="component" value="Unassembled WGS sequence"/>
</dbReference>
<organism evidence="1 2">
    <name type="scientific">Dentiscutata erythropus</name>
    <dbReference type="NCBI Taxonomy" id="1348616"/>
    <lineage>
        <taxon>Eukaryota</taxon>
        <taxon>Fungi</taxon>
        <taxon>Fungi incertae sedis</taxon>
        <taxon>Mucoromycota</taxon>
        <taxon>Glomeromycotina</taxon>
        <taxon>Glomeromycetes</taxon>
        <taxon>Diversisporales</taxon>
        <taxon>Gigasporaceae</taxon>
        <taxon>Dentiscutata</taxon>
    </lineage>
</organism>
<protein>
    <submittedName>
        <fullName evidence="1">2666_t:CDS:1</fullName>
    </submittedName>
</protein>
<proteinExistence type="predicted"/>
<accession>A0A9N9KDJ2</accession>
<comment type="caution">
    <text evidence="1">The sequence shown here is derived from an EMBL/GenBank/DDBJ whole genome shotgun (WGS) entry which is preliminary data.</text>
</comment>
<keyword evidence="2" id="KW-1185">Reference proteome</keyword>
<gene>
    <name evidence="1" type="ORF">DERYTH_LOCUS27291</name>
</gene>